<dbReference type="EMBL" id="JAAAUY010000149">
    <property type="protein sequence ID" value="KAF9334421.1"/>
    <property type="molecule type" value="Genomic_DNA"/>
</dbReference>
<feature type="signal peptide" evidence="1">
    <location>
        <begin position="1"/>
        <end position="20"/>
    </location>
</feature>
<proteinExistence type="predicted"/>
<gene>
    <name evidence="2" type="ORF">BG006_002178</name>
</gene>
<evidence type="ECO:0000313" key="2">
    <source>
        <dbReference type="EMBL" id="KAF9334421.1"/>
    </source>
</evidence>
<comment type="caution">
    <text evidence="2">The sequence shown here is derived from an EMBL/GenBank/DDBJ whole genome shotgun (WGS) entry which is preliminary data.</text>
</comment>
<evidence type="ECO:0000313" key="3">
    <source>
        <dbReference type="Proteomes" id="UP000696485"/>
    </source>
</evidence>
<feature type="chain" id="PRO_5040390520" evidence="1">
    <location>
        <begin position="21"/>
        <end position="111"/>
    </location>
</feature>
<dbReference type="Proteomes" id="UP000696485">
    <property type="component" value="Unassembled WGS sequence"/>
</dbReference>
<reference evidence="2" key="1">
    <citation type="journal article" date="2020" name="Fungal Divers.">
        <title>Resolving the Mortierellaceae phylogeny through synthesis of multi-gene phylogenetics and phylogenomics.</title>
        <authorList>
            <person name="Vandepol N."/>
            <person name="Liber J."/>
            <person name="Desiro A."/>
            <person name="Na H."/>
            <person name="Kennedy M."/>
            <person name="Barry K."/>
            <person name="Grigoriev I.V."/>
            <person name="Miller A.N."/>
            <person name="O'Donnell K."/>
            <person name="Stajich J.E."/>
            <person name="Bonito G."/>
        </authorList>
    </citation>
    <scope>NUCLEOTIDE SEQUENCE</scope>
    <source>
        <strain evidence="2">NVP1</strain>
    </source>
</reference>
<keyword evidence="3" id="KW-1185">Reference proteome</keyword>
<organism evidence="2 3">
    <name type="scientific">Podila minutissima</name>
    <dbReference type="NCBI Taxonomy" id="64525"/>
    <lineage>
        <taxon>Eukaryota</taxon>
        <taxon>Fungi</taxon>
        <taxon>Fungi incertae sedis</taxon>
        <taxon>Mucoromycota</taxon>
        <taxon>Mortierellomycotina</taxon>
        <taxon>Mortierellomycetes</taxon>
        <taxon>Mortierellales</taxon>
        <taxon>Mortierellaceae</taxon>
        <taxon>Podila</taxon>
    </lineage>
</organism>
<keyword evidence="1" id="KW-0732">Signal</keyword>
<accession>A0A9P5SQS0</accession>
<protein>
    <submittedName>
        <fullName evidence="2">Uncharacterized protein</fullName>
    </submittedName>
</protein>
<sequence length="111" mass="12405">MKYLFSIPLVLSSIILVTVAHPARHAAVARLNDDDHTKRDIKLRGSDGLSDIQSDGQSAHTYVKRTTGVLVVDDFGYINPSGCYDMNRFDTVINHTNDIAYILQVESVQER</sequence>
<evidence type="ECO:0000256" key="1">
    <source>
        <dbReference type="SAM" id="SignalP"/>
    </source>
</evidence>
<name>A0A9P5SQS0_9FUNG</name>
<dbReference type="AlphaFoldDB" id="A0A9P5SQS0"/>